<gene>
    <name evidence="1" type="ORF">DWW09_04600</name>
</gene>
<organism evidence="1 2">
    <name type="scientific">Bacteroides clarus</name>
    <dbReference type="NCBI Taxonomy" id="626929"/>
    <lineage>
        <taxon>Bacteria</taxon>
        <taxon>Pseudomonadati</taxon>
        <taxon>Bacteroidota</taxon>
        <taxon>Bacteroidia</taxon>
        <taxon>Bacteroidales</taxon>
        <taxon>Bacteroidaceae</taxon>
        <taxon>Bacteroides</taxon>
    </lineage>
</organism>
<evidence type="ECO:0000313" key="1">
    <source>
        <dbReference type="EMBL" id="RGV57536.1"/>
    </source>
</evidence>
<accession>A0A412YJB8</accession>
<reference evidence="1 2" key="1">
    <citation type="submission" date="2018-08" db="EMBL/GenBank/DDBJ databases">
        <title>A genome reference for cultivated species of the human gut microbiota.</title>
        <authorList>
            <person name="Zou Y."/>
            <person name="Xue W."/>
            <person name="Luo G."/>
        </authorList>
    </citation>
    <scope>NUCLEOTIDE SEQUENCE [LARGE SCALE GENOMIC DNA]</scope>
    <source>
        <strain evidence="1 2">AF14-27</strain>
    </source>
</reference>
<dbReference type="EMBL" id="QRZG01000005">
    <property type="protein sequence ID" value="RGV57536.1"/>
    <property type="molecule type" value="Genomic_DNA"/>
</dbReference>
<sequence length="65" mass="7060">MKKKKKYEKPVLKIIEVELSCCIAASPFVTGGSNSADPFNGNDYTDKVIEKGDVVHDGSWGGRSN</sequence>
<comment type="caution">
    <text evidence="1">The sequence shown here is derived from an EMBL/GenBank/DDBJ whole genome shotgun (WGS) entry which is preliminary data.</text>
</comment>
<proteinExistence type="predicted"/>
<dbReference type="RefSeq" id="WP_022219757.1">
    <property type="nucleotide sequence ID" value="NZ_CAUCJN010000003.1"/>
</dbReference>
<name>A0A412YJB8_9BACE</name>
<dbReference type="AlphaFoldDB" id="A0A412YJB8"/>
<dbReference type="Proteomes" id="UP000284366">
    <property type="component" value="Unassembled WGS sequence"/>
</dbReference>
<protein>
    <submittedName>
        <fullName evidence="1">Uncharacterized protein</fullName>
    </submittedName>
</protein>
<evidence type="ECO:0000313" key="2">
    <source>
        <dbReference type="Proteomes" id="UP000284366"/>
    </source>
</evidence>